<dbReference type="EMBL" id="CAMXCT030000054">
    <property type="protein sequence ID" value="CAL4760419.1"/>
    <property type="molecule type" value="Genomic_DNA"/>
</dbReference>
<dbReference type="SUPFAM" id="SSF51197">
    <property type="entry name" value="Clavaminate synthase-like"/>
    <property type="match status" value="1"/>
</dbReference>
<dbReference type="NCBIfam" id="TIGR00216">
    <property type="entry name" value="ispH_lytB"/>
    <property type="match status" value="1"/>
</dbReference>
<dbReference type="Proteomes" id="UP001152797">
    <property type="component" value="Unassembled WGS sequence"/>
</dbReference>
<protein>
    <recommendedName>
        <fullName evidence="10">4-hydroxy-3-methylbut-2-enyl diphosphate reductase</fullName>
        <ecNumber evidence="10">1.17.7.4</ecNumber>
    </recommendedName>
</protein>
<evidence type="ECO:0000256" key="9">
    <source>
        <dbReference type="ARBA" id="ARBA00046335"/>
    </source>
</evidence>
<keyword evidence="15" id="KW-1185">Reference proteome</keyword>
<dbReference type="Gene3D" id="3.40.50.11270">
    <property type="match status" value="1"/>
</dbReference>
<keyword evidence="4" id="KW-0560">Oxidoreductase</keyword>
<dbReference type="PANTHER" id="PTHR31619:SF5">
    <property type="entry name" value="4-HYDROXY-3-METHYLBUT-2-ENYL DIPHOSPHATE REDUCTASE, CHLOROPLASTIC"/>
    <property type="match status" value="1"/>
</dbReference>
<dbReference type="PANTHER" id="PTHR31619">
    <property type="entry name" value="4-HYDROXY-3-METHYLBUT-2-ENYL DIPHOSPHATE REDUCTASE, CHLOROPLASTIC"/>
    <property type="match status" value="1"/>
</dbReference>
<feature type="non-terminal residue" evidence="13">
    <location>
        <position position="714"/>
    </location>
</feature>
<dbReference type="InterPro" id="IPR003819">
    <property type="entry name" value="TauD/TfdA-like"/>
</dbReference>
<keyword evidence="2" id="KW-0004">4Fe-4S</keyword>
<dbReference type="InterPro" id="IPR042098">
    <property type="entry name" value="TauD-like_sf"/>
</dbReference>
<evidence type="ECO:0000256" key="2">
    <source>
        <dbReference type="ARBA" id="ARBA00022485"/>
    </source>
</evidence>
<dbReference type="EC" id="1.17.7.4" evidence="10"/>
<dbReference type="Pfam" id="PF02401">
    <property type="entry name" value="LYTB"/>
    <property type="match status" value="2"/>
</dbReference>
<comment type="caution">
    <text evidence="13">The sequence shown here is derived from an EMBL/GenBank/DDBJ whole genome shotgun (WGS) entry which is preliminary data.</text>
</comment>
<keyword evidence="6" id="KW-0411">Iron-sulfur</keyword>
<evidence type="ECO:0000256" key="6">
    <source>
        <dbReference type="ARBA" id="ARBA00023014"/>
    </source>
</evidence>
<reference evidence="13" key="1">
    <citation type="submission" date="2022-10" db="EMBL/GenBank/DDBJ databases">
        <authorList>
            <person name="Chen Y."/>
            <person name="Dougan E. K."/>
            <person name="Chan C."/>
            <person name="Rhodes N."/>
            <person name="Thang M."/>
        </authorList>
    </citation>
    <scope>NUCLEOTIDE SEQUENCE</scope>
</reference>
<feature type="region of interest" description="Disordered" evidence="11">
    <location>
        <begin position="217"/>
        <end position="251"/>
    </location>
</feature>
<dbReference type="AlphaFoldDB" id="A0A9P1BGX4"/>
<dbReference type="NCBIfam" id="NF009911">
    <property type="entry name" value="PRK13371.1"/>
    <property type="match status" value="1"/>
</dbReference>
<organism evidence="13">
    <name type="scientific">Cladocopium goreaui</name>
    <dbReference type="NCBI Taxonomy" id="2562237"/>
    <lineage>
        <taxon>Eukaryota</taxon>
        <taxon>Sar</taxon>
        <taxon>Alveolata</taxon>
        <taxon>Dinophyceae</taxon>
        <taxon>Suessiales</taxon>
        <taxon>Symbiodiniaceae</taxon>
        <taxon>Cladocopium</taxon>
    </lineage>
</organism>
<gene>
    <name evidence="13" type="ORF">C1SCF055_LOCUS1633</name>
</gene>
<dbReference type="Pfam" id="PF02668">
    <property type="entry name" value="TauD"/>
    <property type="match status" value="1"/>
</dbReference>
<reference evidence="14" key="2">
    <citation type="submission" date="2024-04" db="EMBL/GenBank/DDBJ databases">
        <authorList>
            <person name="Chen Y."/>
            <person name="Shah S."/>
            <person name="Dougan E. K."/>
            <person name="Thang M."/>
            <person name="Chan C."/>
        </authorList>
    </citation>
    <scope>NUCLEOTIDE SEQUENCE [LARGE SCALE GENOMIC DNA]</scope>
</reference>
<dbReference type="CDD" id="cd13944">
    <property type="entry name" value="lytB_ispH"/>
    <property type="match status" value="1"/>
</dbReference>
<dbReference type="GO" id="GO:0050992">
    <property type="term" value="P:dimethylallyl diphosphate biosynthetic process"/>
    <property type="evidence" value="ECO:0007669"/>
    <property type="project" value="InterPro"/>
</dbReference>
<dbReference type="GO" id="GO:0046872">
    <property type="term" value="F:metal ion binding"/>
    <property type="evidence" value="ECO:0007669"/>
    <property type="project" value="UniProtKB-KW"/>
</dbReference>
<sequence>AARALPWRLFGASLLAAPEPAEVSERILSQRGIVKDDTFKAHTDGHAYGDKFPDYFLLLCAQACEEGGGNFLIDGYEILRQLQENPETRWVVSALEHRPVNQTSRLPSVTPVLLRAGERRALRCRLPGPPSAFMAQRVSEESEDPKQDAQMLEIYHQSIQKAADAAQRIYLRPGDALVVDNYRSLRSMFHGRDPYRDQRRLLWRCWLWTSASRGLPDVEEGELHSTPGNAPGEVVGDEETDEATAKRAKTKQFRRELTKSDSYFKFGRTQMNGAMENLKKVSGSELLTKIRQNGFKLTVGDITFVLAESYGFCWGVERAVAMAYEARDFFPDKNIWVTNEIIHNPSVNKQLSDKGMKFVQTNSDGSKDYSGVQEGDVVILPAFGASVDEMALFKEKNVQIVDTTCPWVSKVWTSVEKSKDKGHTAIIHGKYDHEETVATKSFAQKYLVLKNMGEAEYVADYILGNGNKEEFLSKFSKAMSEGFDPDVDLECLGVANQTTMLKGETELIGKLFERTLIKKYGPQNINEHFLSFNTICDATQERQDAMYKMFGAEYEAPESKLYADLEGEQVGIDLMTTKNAEKLSSRQMEADSKGGGEVSDEIPAKVDMVLVLGGFNSSNTAHLLEIAEDKKITAYHIDCAERIGVADGEATNRIQHKPMSTSPAQAMMDEGLEVTENFLPEGPVTIGITSGASTPDNIFGDTLKRVLAVKGLEA</sequence>
<comment type="pathway">
    <text evidence="7">Isoprenoid biosynthesis; isopentenyl diphosphate biosynthesis via DXP pathway; isopentenyl diphosphate from 1-deoxy-D-xylulose 5-phosphate: step 6/6.</text>
</comment>
<dbReference type="GO" id="GO:0051745">
    <property type="term" value="F:4-hydroxy-3-methylbut-2-enyl diphosphate reductase activity"/>
    <property type="evidence" value="ECO:0007669"/>
    <property type="project" value="UniProtKB-EC"/>
</dbReference>
<proteinExistence type="inferred from homology"/>
<keyword evidence="3" id="KW-0479">Metal-binding</keyword>
<evidence type="ECO:0000256" key="3">
    <source>
        <dbReference type="ARBA" id="ARBA00022723"/>
    </source>
</evidence>
<dbReference type="EMBL" id="CAMXCT010000054">
    <property type="protein sequence ID" value="CAI3973107.1"/>
    <property type="molecule type" value="Genomic_DNA"/>
</dbReference>
<evidence type="ECO:0000256" key="11">
    <source>
        <dbReference type="SAM" id="MobiDB-lite"/>
    </source>
</evidence>
<feature type="domain" description="TauD/TfdA-like" evidence="12">
    <location>
        <begin position="38"/>
        <end position="206"/>
    </location>
</feature>
<dbReference type="GO" id="GO:0019288">
    <property type="term" value="P:isopentenyl diphosphate biosynthetic process, methylerythritol 4-phosphate pathway"/>
    <property type="evidence" value="ECO:0007669"/>
    <property type="project" value="InterPro"/>
</dbReference>
<comment type="pathway">
    <text evidence="8">Isoprenoid biosynthesis; dimethylallyl diphosphate biosynthesis; dimethylallyl diphosphate from (2E)-4-hydroxy-3-methylbutenyl diphosphate: step 1/1.</text>
</comment>
<evidence type="ECO:0000256" key="7">
    <source>
        <dbReference type="ARBA" id="ARBA00046313"/>
    </source>
</evidence>
<dbReference type="Gene3D" id="3.40.1010.20">
    <property type="entry name" value="4-hydroxy-3-methylbut-2-enyl diphosphate reductase, catalytic domain"/>
    <property type="match status" value="2"/>
</dbReference>
<dbReference type="OrthoDB" id="431194at2759"/>
<dbReference type="EMBL" id="CAMXCT020000054">
    <property type="protein sequence ID" value="CAL1126482.1"/>
    <property type="molecule type" value="Genomic_DNA"/>
</dbReference>
<evidence type="ECO:0000256" key="1">
    <source>
        <dbReference type="ARBA" id="ARBA00001966"/>
    </source>
</evidence>
<evidence type="ECO:0000256" key="4">
    <source>
        <dbReference type="ARBA" id="ARBA00023002"/>
    </source>
</evidence>
<evidence type="ECO:0000313" key="14">
    <source>
        <dbReference type="EMBL" id="CAL1126482.1"/>
    </source>
</evidence>
<evidence type="ECO:0000256" key="8">
    <source>
        <dbReference type="ARBA" id="ARBA00046314"/>
    </source>
</evidence>
<dbReference type="Gene3D" id="3.60.130.10">
    <property type="entry name" value="Clavaminate synthase-like"/>
    <property type="match status" value="1"/>
</dbReference>
<keyword evidence="5" id="KW-0408">Iron</keyword>
<dbReference type="GO" id="GO:0051539">
    <property type="term" value="F:4 iron, 4 sulfur cluster binding"/>
    <property type="evidence" value="ECO:0007669"/>
    <property type="project" value="UniProtKB-KW"/>
</dbReference>
<accession>A0A9P1BGX4</accession>
<name>A0A9P1BGX4_9DINO</name>
<comment type="cofactor">
    <cofactor evidence="1">
        <name>[4Fe-4S] cluster</name>
        <dbReference type="ChEBI" id="CHEBI:49883"/>
    </cofactor>
</comment>
<evidence type="ECO:0000256" key="10">
    <source>
        <dbReference type="ARBA" id="ARBA00047177"/>
    </source>
</evidence>
<evidence type="ECO:0000256" key="5">
    <source>
        <dbReference type="ARBA" id="ARBA00023004"/>
    </source>
</evidence>
<evidence type="ECO:0000259" key="12">
    <source>
        <dbReference type="Pfam" id="PF02668"/>
    </source>
</evidence>
<dbReference type="InterPro" id="IPR003451">
    <property type="entry name" value="LytB/IspH"/>
</dbReference>
<comment type="similarity">
    <text evidence="9">Belongs to the IspH family.</text>
</comment>
<evidence type="ECO:0000313" key="13">
    <source>
        <dbReference type="EMBL" id="CAI3973107.1"/>
    </source>
</evidence>
<evidence type="ECO:0000313" key="15">
    <source>
        <dbReference type="Proteomes" id="UP001152797"/>
    </source>
</evidence>